<feature type="region of interest" description="Disordered" evidence="1">
    <location>
        <begin position="1"/>
        <end position="21"/>
    </location>
</feature>
<sequence length="123" mass="13821">SNFFKPTQTEQSSISNESGIVSNNYLKLEPQIDVENDPIDLRDQTCTDQSRVNLNGNTIEIIQEVQSARQYDNDQPCSSNSNEHLDRNEGTSDNAFDSIDIDNPSEFCPQSIQLKELRPSGLL</sequence>
<feature type="non-terminal residue" evidence="2">
    <location>
        <position position="1"/>
    </location>
</feature>
<gene>
    <name evidence="2" type="ORF">Bhyg_04215</name>
</gene>
<name>A0A9Q0S9F0_9DIPT</name>
<evidence type="ECO:0000256" key="1">
    <source>
        <dbReference type="SAM" id="MobiDB-lite"/>
    </source>
</evidence>
<dbReference type="EMBL" id="WJQU01000001">
    <property type="protein sequence ID" value="KAJ6648983.1"/>
    <property type="molecule type" value="Genomic_DNA"/>
</dbReference>
<dbReference type="AlphaFoldDB" id="A0A9Q0S9F0"/>
<comment type="caution">
    <text evidence="2">The sequence shown here is derived from an EMBL/GenBank/DDBJ whole genome shotgun (WGS) entry which is preliminary data.</text>
</comment>
<protein>
    <submittedName>
        <fullName evidence="2">Uncharacterized protein</fullName>
    </submittedName>
</protein>
<evidence type="ECO:0000313" key="3">
    <source>
        <dbReference type="Proteomes" id="UP001151699"/>
    </source>
</evidence>
<dbReference type="Proteomes" id="UP001151699">
    <property type="component" value="Chromosome A"/>
</dbReference>
<feature type="region of interest" description="Disordered" evidence="1">
    <location>
        <begin position="69"/>
        <end position="104"/>
    </location>
</feature>
<proteinExistence type="predicted"/>
<feature type="compositionally biased region" description="Polar residues" evidence="1">
    <location>
        <begin position="69"/>
        <end position="82"/>
    </location>
</feature>
<evidence type="ECO:0000313" key="2">
    <source>
        <dbReference type="EMBL" id="KAJ6648983.1"/>
    </source>
</evidence>
<organism evidence="2 3">
    <name type="scientific">Pseudolycoriella hygida</name>
    <dbReference type="NCBI Taxonomy" id="35572"/>
    <lineage>
        <taxon>Eukaryota</taxon>
        <taxon>Metazoa</taxon>
        <taxon>Ecdysozoa</taxon>
        <taxon>Arthropoda</taxon>
        <taxon>Hexapoda</taxon>
        <taxon>Insecta</taxon>
        <taxon>Pterygota</taxon>
        <taxon>Neoptera</taxon>
        <taxon>Endopterygota</taxon>
        <taxon>Diptera</taxon>
        <taxon>Nematocera</taxon>
        <taxon>Sciaroidea</taxon>
        <taxon>Sciaridae</taxon>
        <taxon>Pseudolycoriella</taxon>
    </lineage>
</organism>
<reference evidence="2" key="1">
    <citation type="submission" date="2022-07" db="EMBL/GenBank/DDBJ databases">
        <authorList>
            <person name="Trinca V."/>
            <person name="Uliana J.V.C."/>
            <person name="Torres T.T."/>
            <person name="Ward R.J."/>
            <person name="Monesi N."/>
        </authorList>
    </citation>
    <scope>NUCLEOTIDE SEQUENCE</scope>
    <source>
        <strain evidence="2">HSMRA1968</strain>
        <tissue evidence="2">Whole embryos</tissue>
    </source>
</reference>
<keyword evidence="3" id="KW-1185">Reference proteome</keyword>
<accession>A0A9Q0S9F0</accession>